<dbReference type="PANTHER" id="PTHR30520">
    <property type="entry name" value="FORMATE TRANSPORTER-RELATED"/>
    <property type="match status" value="1"/>
</dbReference>
<feature type="compositionally biased region" description="Low complexity" evidence="6">
    <location>
        <begin position="278"/>
        <end position="289"/>
    </location>
</feature>
<evidence type="ECO:0000256" key="6">
    <source>
        <dbReference type="SAM" id="MobiDB-lite"/>
    </source>
</evidence>
<evidence type="ECO:0000256" key="1">
    <source>
        <dbReference type="ARBA" id="ARBA00004141"/>
    </source>
</evidence>
<dbReference type="InterPro" id="IPR023271">
    <property type="entry name" value="Aquaporin-like"/>
</dbReference>
<dbReference type="EMBL" id="CP001706">
    <property type="protein sequence ID" value="ACV09864.1"/>
    <property type="molecule type" value="Genomic_DNA"/>
</dbReference>
<dbReference type="PROSITE" id="PS01006">
    <property type="entry name" value="FORMATE_NITRITE_TP_2"/>
    <property type="match status" value="1"/>
</dbReference>
<feature type="compositionally biased region" description="Polar residues" evidence="6">
    <location>
        <begin position="264"/>
        <end position="274"/>
    </location>
</feature>
<keyword evidence="2 7" id="KW-0812">Transmembrane</keyword>
<dbReference type="Proteomes" id="UP000000628">
    <property type="component" value="Chromosome"/>
</dbReference>
<evidence type="ECO:0000256" key="2">
    <source>
        <dbReference type="ARBA" id="ARBA00022692"/>
    </source>
</evidence>
<evidence type="ECO:0000256" key="7">
    <source>
        <dbReference type="SAM" id="Phobius"/>
    </source>
</evidence>
<feature type="transmembrane region" description="Helical" evidence="7">
    <location>
        <begin position="231"/>
        <end position="253"/>
    </location>
</feature>
<feature type="transmembrane region" description="Helical" evidence="7">
    <location>
        <begin position="189"/>
        <end position="211"/>
    </location>
</feature>
<name>C7R1M9_JONDD</name>
<dbReference type="OrthoDB" id="9786493at2"/>
<feature type="transmembrane region" description="Helical" evidence="7">
    <location>
        <begin position="63"/>
        <end position="84"/>
    </location>
</feature>
<reference evidence="8 9" key="1">
    <citation type="journal article" date="2009" name="Stand. Genomic Sci.">
        <title>Complete genome sequence of Jonesia denitrificans type strain (Prevot 55134).</title>
        <authorList>
            <person name="Pukall R."/>
            <person name="Gehrich-Schroter G."/>
            <person name="Lapidus A."/>
            <person name="Nolan M."/>
            <person name="Glavina Del Rio T."/>
            <person name="Lucas S."/>
            <person name="Chen F."/>
            <person name="Tice H."/>
            <person name="Pitluck S."/>
            <person name="Cheng J.F."/>
            <person name="Copeland A."/>
            <person name="Saunders E."/>
            <person name="Brettin T."/>
            <person name="Detter J.C."/>
            <person name="Bruce D."/>
            <person name="Goodwin L."/>
            <person name="Pati A."/>
            <person name="Ivanova N."/>
            <person name="Mavromatis K."/>
            <person name="Ovchinnikova G."/>
            <person name="Chen A."/>
            <person name="Palaniappan K."/>
            <person name="Land M."/>
            <person name="Hauser L."/>
            <person name="Chang Y.J."/>
            <person name="Jeffries C.D."/>
            <person name="Chain P."/>
            <person name="Goker M."/>
            <person name="Bristow J."/>
            <person name="Eisen J.A."/>
            <person name="Markowitz V."/>
            <person name="Hugenholtz P."/>
            <person name="Kyrpides N.C."/>
            <person name="Klenk H.P."/>
            <person name="Han C."/>
        </authorList>
    </citation>
    <scope>NUCLEOTIDE SEQUENCE [LARGE SCALE GENOMIC DNA]</scope>
    <source>
        <strain evidence="9">ATCC 14870 / DSM 20603 / BCRC 15368 / CIP 55.134 / JCM 11481 / NBRC 15587 / NCTC 10816 / Prevot 55134</strain>
    </source>
</reference>
<dbReference type="KEGG" id="jde:Jden_2227"/>
<dbReference type="InterPro" id="IPR000292">
    <property type="entry name" value="For/NO2_transpt"/>
</dbReference>
<feature type="transmembrane region" description="Helical" evidence="7">
    <location>
        <begin position="158"/>
        <end position="177"/>
    </location>
</feature>
<dbReference type="Gene3D" id="1.20.1080.10">
    <property type="entry name" value="Glycerol uptake facilitator protein"/>
    <property type="match status" value="1"/>
</dbReference>
<dbReference type="GO" id="GO:0015499">
    <property type="term" value="F:formate transmembrane transporter activity"/>
    <property type="evidence" value="ECO:0007669"/>
    <property type="project" value="TreeGrafter"/>
</dbReference>
<evidence type="ECO:0000313" key="8">
    <source>
        <dbReference type="EMBL" id="ACV09864.1"/>
    </source>
</evidence>
<keyword evidence="3 7" id="KW-1133">Transmembrane helix</keyword>
<dbReference type="RefSeq" id="WP_015772492.1">
    <property type="nucleotide sequence ID" value="NC_013174.1"/>
</dbReference>
<keyword evidence="4 7" id="KW-0472">Membrane</keyword>
<dbReference type="eggNOG" id="COG2116">
    <property type="taxonomic scope" value="Bacteria"/>
</dbReference>
<evidence type="ECO:0000256" key="4">
    <source>
        <dbReference type="ARBA" id="ARBA00023136"/>
    </source>
</evidence>
<feature type="region of interest" description="Disordered" evidence="6">
    <location>
        <begin position="263"/>
        <end position="289"/>
    </location>
</feature>
<dbReference type="PANTHER" id="PTHR30520:SF8">
    <property type="entry name" value="NITRITE TRANSPORTER NIRC"/>
    <property type="match status" value="1"/>
</dbReference>
<keyword evidence="9" id="KW-1185">Reference proteome</keyword>
<evidence type="ECO:0000256" key="3">
    <source>
        <dbReference type="ARBA" id="ARBA00022989"/>
    </source>
</evidence>
<evidence type="ECO:0000313" key="9">
    <source>
        <dbReference type="Proteomes" id="UP000000628"/>
    </source>
</evidence>
<sequence length="289" mass="29984">MLSYPDALAYQVVAAQKKTTAATRIGSYTIASMLGGAYIGVAVVLMLTAAGPFFDNNSPATKLVSGLVFGVALSLVTVAGGELVTSNMMTLTQGLSQKAITINVWGRTLTVNFLGNLLGGIAFGTLVWLSGVTHKGTPAYAYMESILTAKATESIAELFFRAVLCNILVCLAIWSGIRLKSEVARLVMIFWCLLAFITSGFEHVVANMTTFTVGLLSGVTSVTIADFATNMVVVGAGNLVGGGAILGMAYVVLARAEGRAANEGTHTSHPSVLSPNEAAAHSQAAAKQN</sequence>
<dbReference type="AlphaFoldDB" id="C7R1M9"/>
<dbReference type="GO" id="GO:0005886">
    <property type="term" value="C:plasma membrane"/>
    <property type="evidence" value="ECO:0007669"/>
    <property type="project" value="TreeGrafter"/>
</dbReference>
<organism evidence="8 9">
    <name type="scientific">Jonesia denitrificans (strain ATCC 14870 / DSM 20603 / BCRC 15368 / CIP 55.134 / JCM 11481 / NBRC 15587 / NCTC 10816 / Prevot 55134)</name>
    <name type="common">Listeria denitrificans</name>
    <dbReference type="NCBI Taxonomy" id="471856"/>
    <lineage>
        <taxon>Bacteria</taxon>
        <taxon>Bacillati</taxon>
        <taxon>Actinomycetota</taxon>
        <taxon>Actinomycetes</taxon>
        <taxon>Micrococcales</taxon>
        <taxon>Jonesiaceae</taxon>
        <taxon>Jonesia</taxon>
    </lineage>
</organism>
<dbReference type="STRING" id="471856.Jden_2227"/>
<feature type="transmembrane region" description="Helical" evidence="7">
    <location>
        <begin position="104"/>
        <end position="129"/>
    </location>
</feature>
<dbReference type="Pfam" id="PF01226">
    <property type="entry name" value="Form_Nir_trans"/>
    <property type="match status" value="1"/>
</dbReference>
<gene>
    <name evidence="8" type="ordered locus">Jden_2227</name>
</gene>
<proteinExistence type="inferred from homology"/>
<dbReference type="HOGENOM" id="CLU_036896_2_1_11"/>
<feature type="transmembrane region" description="Helical" evidence="7">
    <location>
        <begin position="25"/>
        <end position="51"/>
    </location>
</feature>
<evidence type="ECO:0000256" key="5">
    <source>
        <dbReference type="ARBA" id="ARBA00049660"/>
    </source>
</evidence>
<comment type="subcellular location">
    <subcellularLocation>
        <location evidence="1">Membrane</location>
        <topology evidence="1">Multi-pass membrane protein</topology>
    </subcellularLocation>
</comment>
<accession>C7R1M9</accession>
<dbReference type="InterPro" id="IPR024002">
    <property type="entry name" value="For/NO2_transpt_CS"/>
</dbReference>
<protein>
    <submittedName>
        <fullName evidence="8">Formate/nitrite transporter</fullName>
    </submittedName>
</protein>
<comment type="similarity">
    <text evidence="5">Belongs to the FNT transporter (TC 1.A.16) family.</text>
</comment>